<evidence type="ECO:0000256" key="3">
    <source>
        <dbReference type="ARBA" id="ARBA00022448"/>
    </source>
</evidence>
<name>A0A0F6R0D5_9CORY</name>
<gene>
    <name evidence="10" type="ORF">NCTC949_02079</name>
    <name evidence="9" type="ORF">UL82_07580</name>
</gene>
<keyword evidence="5 8" id="KW-0812">Transmembrane</keyword>
<evidence type="ECO:0000256" key="1">
    <source>
        <dbReference type="ARBA" id="ARBA00004651"/>
    </source>
</evidence>
<evidence type="ECO:0000256" key="4">
    <source>
        <dbReference type="ARBA" id="ARBA00022475"/>
    </source>
</evidence>
<evidence type="ECO:0000313" key="10">
    <source>
        <dbReference type="EMBL" id="VEH08953.1"/>
    </source>
</evidence>
<feature type="transmembrane region" description="Helical" evidence="8">
    <location>
        <begin position="106"/>
        <end position="126"/>
    </location>
</feature>
<keyword evidence="3" id="KW-0813">Transport</keyword>
<dbReference type="HOGENOM" id="CLU_013016_0_1_11"/>
<dbReference type="Proteomes" id="UP000033457">
    <property type="component" value="Chromosome"/>
</dbReference>
<protein>
    <submittedName>
        <fullName evidence="9">ABC-type Fe3+-siderophore transport system, permease component</fullName>
    </submittedName>
    <submittedName>
        <fullName evidence="10">Membrane permease protein</fullName>
    </submittedName>
</protein>
<evidence type="ECO:0000256" key="6">
    <source>
        <dbReference type="ARBA" id="ARBA00022989"/>
    </source>
</evidence>
<dbReference type="GO" id="GO:0033214">
    <property type="term" value="P:siderophore-iron import into cell"/>
    <property type="evidence" value="ECO:0007669"/>
    <property type="project" value="TreeGrafter"/>
</dbReference>
<dbReference type="KEGG" id="cku:UL82_07580"/>
<proteinExistence type="inferred from homology"/>
<feature type="transmembrane region" description="Helical" evidence="8">
    <location>
        <begin position="295"/>
        <end position="317"/>
    </location>
</feature>
<feature type="transmembrane region" description="Helical" evidence="8">
    <location>
        <begin position="79"/>
        <end position="99"/>
    </location>
</feature>
<dbReference type="PANTHER" id="PTHR30472:SF67">
    <property type="entry name" value="PERMEASE OF ABC TRANSPORTER-RELATED"/>
    <property type="match status" value="1"/>
</dbReference>
<keyword evidence="4" id="KW-1003">Cell membrane</keyword>
<dbReference type="InterPro" id="IPR000522">
    <property type="entry name" value="ABC_transptr_permease_BtuC"/>
</dbReference>
<evidence type="ECO:0000256" key="7">
    <source>
        <dbReference type="ARBA" id="ARBA00023136"/>
    </source>
</evidence>
<dbReference type="Pfam" id="PF01032">
    <property type="entry name" value="FecCD"/>
    <property type="match status" value="1"/>
</dbReference>
<feature type="transmembrane region" description="Helical" evidence="8">
    <location>
        <begin position="132"/>
        <end position="151"/>
    </location>
</feature>
<dbReference type="GO" id="GO:0005886">
    <property type="term" value="C:plasma membrane"/>
    <property type="evidence" value="ECO:0007669"/>
    <property type="project" value="UniProtKB-SubCell"/>
</dbReference>
<feature type="transmembrane region" description="Helical" evidence="8">
    <location>
        <begin position="323"/>
        <end position="341"/>
    </location>
</feature>
<feature type="transmembrane region" description="Helical" evidence="8">
    <location>
        <begin position="163"/>
        <end position="188"/>
    </location>
</feature>
<dbReference type="SUPFAM" id="SSF81345">
    <property type="entry name" value="ABC transporter involved in vitamin B12 uptake, BtuC"/>
    <property type="match status" value="1"/>
</dbReference>
<keyword evidence="11" id="KW-1185">Reference proteome</keyword>
<comment type="similarity">
    <text evidence="2">Belongs to the binding-protein-dependent transport system permease family. FecCD subfamily.</text>
</comment>
<organism evidence="9 11">
    <name type="scientific">Corynebacterium kutscheri</name>
    <dbReference type="NCBI Taxonomy" id="35755"/>
    <lineage>
        <taxon>Bacteria</taxon>
        <taxon>Bacillati</taxon>
        <taxon>Actinomycetota</taxon>
        <taxon>Actinomycetes</taxon>
        <taxon>Mycobacteriales</taxon>
        <taxon>Corynebacteriaceae</taxon>
        <taxon>Corynebacterium</taxon>
    </lineage>
</organism>
<evidence type="ECO:0000256" key="2">
    <source>
        <dbReference type="ARBA" id="ARBA00007935"/>
    </source>
</evidence>
<comment type="subcellular location">
    <subcellularLocation>
        <location evidence="1">Cell membrane</location>
        <topology evidence="1">Multi-pass membrane protein</topology>
    </subcellularLocation>
</comment>
<evidence type="ECO:0000313" key="12">
    <source>
        <dbReference type="Proteomes" id="UP000271380"/>
    </source>
</evidence>
<dbReference type="EMBL" id="LR134377">
    <property type="protein sequence ID" value="VEH08953.1"/>
    <property type="molecule type" value="Genomic_DNA"/>
</dbReference>
<dbReference type="InterPro" id="IPR037294">
    <property type="entry name" value="ABC_BtuC-like"/>
</dbReference>
<reference evidence="10 12" key="2">
    <citation type="submission" date="2018-12" db="EMBL/GenBank/DDBJ databases">
        <authorList>
            <consortium name="Pathogen Informatics"/>
        </authorList>
    </citation>
    <scope>NUCLEOTIDE SEQUENCE [LARGE SCALE GENOMIC DNA]</scope>
    <source>
        <strain evidence="10 12">NCTC949</strain>
    </source>
</reference>
<keyword evidence="6 8" id="KW-1133">Transmembrane helix</keyword>
<dbReference type="PANTHER" id="PTHR30472">
    <property type="entry name" value="FERRIC ENTEROBACTIN TRANSPORT SYSTEM PERMEASE PROTEIN"/>
    <property type="match status" value="1"/>
</dbReference>
<dbReference type="FunFam" id="1.10.3470.10:FF:000001">
    <property type="entry name" value="Vitamin B12 ABC transporter permease BtuC"/>
    <property type="match status" value="1"/>
</dbReference>
<evidence type="ECO:0000313" key="9">
    <source>
        <dbReference type="EMBL" id="AKE41677.1"/>
    </source>
</evidence>
<dbReference type="AlphaFoldDB" id="A0A0F6R0D5"/>
<dbReference type="OrthoDB" id="9782305at2"/>
<dbReference type="EMBL" id="CP011312">
    <property type="protein sequence ID" value="AKE41677.1"/>
    <property type="molecule type" value="Genomic_DNA"/>
</dbReference>
<sequence>MQSLIKLPRPRSTYRKVFFLALVIAVIFGPFISLGFGAAAVPLSEAIQITWLKLTHQDLSGWEPTTVAIIWNNRLPRIIAAYGVGIVLGISGVAMQAIIRNPLAEPYVLGISSGASAGAATAIIILGTSAAVVVTSSAFVGALIATLLVIWIGAGRTGSSLRLILAGIAIGFIFQAITNLLIISANTAESAQSVVFWTLGSLTRADSAQALFVLGIAIVLTLGLWLLSPYLDALASGDQACIAVGLNPMLLRLLLLVPISLGVGVAVATSGGIGFIGLVIPHLMRPLVSFKHRPLIICTALLSALFLLFTDTLARTVLSPVEIPIGIITALIGAPFLILLTKRSKAMS</sequence>
<dbReference type="Gene3D" id="1.10.3470.10">
    <property type="entry name" value="ABC transporter involved in vitamin B12 uptake, BtuC"/>
    <property type="match status" value="1"/>
</dbReference>
<evidence type="ECO:0000256" key="5">
    <source>
        <dbReference type="ARBA" id="ARBA00022692"/>
    </source>
</evidence>
<accession>A0A0F6R0D5</accession>
<reference evidence="9 11" key="1">
    <citation type="journal article" date="2015" name="Genome Announc.">
        <title>Complete Genome Sequence of Corynebacterium kutscheri DSM 20755, a Corynebacterial Type Strain with Remarkably Low G+C Content of Chromosomal DNA.</title>
        <authorList>
            <person name="Ruckert C."/>
            <person name="Albersmeier A."/>
            <person name="Winkler A."/>
            <person name="Tauch A."/>
        </authorList>
    </citation>
    <scope>NUCLEOTIDE SEQUENCE [LARGE SCALE GENOMIC DNA]</scope>
    <source>
        <strain evidence="9 11">DSM 20755</strain>
    </source>
</reference>
<dbReference type="STRING" id="35755.UL82_07580"/>
<dbReference type="RefSeq" id="WP_046440067.1">
    <property type="nucleotide sequence ID" value="NZ_CP011312.1"/>
</dbReference>
<evidence type="ECO:0000313" key="11">
    <source>
        <dbReference type="Proteomes" id="UP000033457"/>
    </source>
</evidence>
<feature type="transmembrane region" description="Helical" evidence="8">
    <location>
        <begin position="208"/>
        <end position="228"/>
    </location>
</feature>
<dbReference type="Proteomes" id="UP000271380">
    <property type="component" value="Chromosome"/>
</dbReference>
<evidence type="ECO:0000256" key="8">
    <source>
        <dbReference type="SAM" id="Phobius"/>
    </source>
</evidence>
<keyword evidence="7 8" id="KW-0472">Membrane</keyword>
<dbReference type="GO" id="GO:0022857">
    <property type="term" value="F:transmembrane transporter activity"/>
    <property type="evidence" value="ECO:0007669"/>
    <property type="project" value="InterPro"/>
</dbReference>
<dbReference type="CDD" id="cd06550">
    <property type="entry name" value="TM_ABC_iron-siderophores_like"/>
    <property type="match status" value="1"/>
</dbReference>